<proteinExistence type="predicted"/>
<gene>
    <name evidence="1" type="ORF">ALC57_03900</name>
</gene>
<organism evidence="1 2">
    <name type="scientific">Trachymyrmex cornetzi</name>
    <dbReference type="NCBI Taxonomy" id="471704"/>
    <lineage>
        <taxon>Eukaryota</taxon>
        <taxon>Metazoa</taxon>
        <taxon>Ecdysozoa</taxon>
        <taxon>Arthropoda</taxon>
        <taxon>Hexapoda</taxon>
        <taxon>Insecta</taxon>
        <taxon>Pterygota</taxon>
        <taxon>Neoptera</taxon>
        <taxon>Endopterygota</taxon>
        <taxon>Hymenoptera</taxon>
        <taxon>Apocrita</taxon>
        <taxon>Aculeata</taxon>
        <taxon>Formicoidea</taxon>
        <taxon>Formicidae</taxon>
        <taxon>Myrmicinae</taxon>
        <taxon>Trachymyrmex</taxon>
    </lineage>
</organism>
<dbReference type="EMBL" id="KQ978986">
    <property type="protein sequence ID" value="KYN26733.1"/>
    <property type="molecule type" value="Genomic_DNA"/>
</dbReference>
<protein>
    <submittedName>
        <fullName evidence="1">Uncharacterized protein</fullName>
    </submittedName>
</protein>
<name>A0A151JMG5_9HYME</name>
<evidence type="ECO:0000313" key="2">
    <source>
        <dbReference type="Proteomes" id="UP000078492"/>
    </source>
</evidence>
<evidence type="ECO:0000313" key="1">
    <source>
        <dbReference type="EMBL" id="KYN26733.1"/>
    </source>
</evidence>
<dbReference type="AlphaFoldDB" id="A0A151JMG5"/>
<accession>A0A151JMG5</accession>
<dbReference type="Proteomes" id="UP000078492">
    <property type="component" value="Unassembled WGS sequence"/>
</dbReference>
<reference evidence="1 2" key="1">
    <citation type="submission" date="2015-09" db="EMBL/GenBank/DDBJ databases">
        <title>Trachymyrmex cornetzi WGS genome.</title>
        <authorList>
            <person name="Nygaard S."/>
            <person name="Hu H."/>
            <person name="Boomsma J."/>
            <person name="Zhang G."/>
        </authorList>
    </citation>
    <scope>NUCLEOTIDE SEQUENCE [LARGE SCALE GENOMIC DNA]</scope>
    <source>
        <strain evidence="1">Tcor2-1</strain>
        <tissue evidence="1">Whole body</tissue>
    </source>
</reference>
<keyword evidence="2" id="KW-1185">Reference proteome</keyword>
<sequence>MRLVLEGRILSSVTGATGTVKILDELYNTWALDHASFMHGGESILYDGVAKLGSNQFIICKDFIVVRHVKWMPMIVWFVPMKSRNYFYHGELFLVTFCEVHSRNLVWCLFGNSCSGINSEFSCLQLLKVIILSMSQ</sequence>